<dbReference type="InterPro" id="IPR013325">
    <property type="entry name" value="RNA_pol_sigma_r2"/>
</dbReference>
<evidence type="ECO:0000313" key="7">
    <source>
        <dbReference type="EMBL" id="KAF1022630.1"/>
    </source>
</evidence>
<dbReference type="GO" id="GO:0016987">
    <property type="term" value="F:sigma factor activity"/>
    <property type="evidence" value="ECO:0007669"/>
    <property type="project" value="UniProtKB-KW"/>
</dbReference>
<keyword evidence="3" id="KW-0731">Sigma factor</keyword>
<organism evidence="7 8">
    <name type="scientific">Paracidovorax wautersii</name>
    <dbReference type="NCBI Taxonomy" id="1177982"/>
    <lineage>
        <taxon>Bacteria</taxon>
        <taxon>Pseudomonadati</taxon>
        <taxon>Pseudomonadota</taxon>
        <taxon>Betaproteobacteria</taxon>
        <taxon>Burkholderiales</taxon>
        <taxon>Comamonadaceae</taxon>
        <taxon>Paracidovorax</taxon>
    </lineage>
</organism>
<gene>
    <name evidence="7" type="primary">fecI_3</name>
    <name evidence="7" type="ORF">GAK30_01003</name>
</gene>
<reference evidence="8" key="1">
    <citation type="journal article" date="2020" name="MBio">
        <title>Horizontal gene transfer to a defensive symbiont with a reduced genome amongst a multipartite beetle microbiome.</title>
        <authorList>
            <person name="Waterworth S.C."/>
            <person name="Florez L.V."/>
            <person name="Rees E.R."/>
            <person name="Hertweck C."/>
            <person name="Kaltenpoth M."/>
            <person name="Kwan J.C."/>
        </authorList>
    </citation>
    <scope>NUCLEOTIDE SEQUENCE [LARGE SCALE GENOMIC DNA]</scope>
</reference>
<dbReference type="InterPro" id="IPR013324">
    <property type="entry name" value="RNA_pol_sigma_r3/r4-like"/>
</dbReference>
<dbReference type="Proteomes" id="UP000461670">
    <property type="component" value="Unassembled WGS sequence"/>
</dbReference>
<dbReference type="SUPFAM" id="SSF88946">
    <property type="entry name" value="Sigma2 domain of RNA polymerase sigma factors"/>
    <property type="match status" value="1"/>
</dbReference>
<dbReference type="GO" id="GO:0003677">
    <property type="term" value="F:DNA binding"/>
    <property type="evidence" value="ECO:0007669"/>
    <property type="project" value="InterPro"/>
</dbReference>
<proteinExistence type="inferred from homology"/>
<evidence type="ECO:0000256" key="3">
    <source>
        <dbReference type="ARBA" id="ARBA00023082"/>
    </source>
</evidence>
<evidence type="ECO:0000313" key="8">
    <source>
        <dbReference type="Proteomes" id="UP000461670"/>
    </source>
</evidence>
<evidence type="ECO:0000256" key="1">
    <source>
        <dbReference type="ARBA" id="ARBA00010641"/>
    </source>
</evidence>
<evidence type="ECO:0000256" key="4">
    <source>
        <dbReference type="ARBA" id="ARBA00023163"/>
    </source>
</evidence>
<dbReference type="InterPro" id="IPR013249">
    <property type="entry name" value="RNA_pol_sigma70_r4_t2"/>
</dbReference>
<dbReference type="Pfam" id="PF08281">
    <property type="entry name" value="Sigma70_r4_2"/>
    <property type="match status" value="1"/>
</dbReference>
<keyword evidence="4" id="KW-0804">Transcription</keyword>
<dbReference type="EMBL" id="WNDQ01000010">
    <property type="protein sequence ID" value="KAF1022630.1"/>
    <property type="molecule type" value="Genomic_DNA"/>
</dbReference>
<comment type="caution">
    <text evidence="7">The sequence shown here is derived from an EMBL/GenBank/DDBJ whole genome shotgun (WGS) entry which is preliminary data.</text>
</comment>
<name>A0A7V8FQN6_9BURK</name>
<accession>A0A7V8FQN6</accession>
<dbReference type="InterPro" id="IPR014284">
    <property type="entry name" value="RNA_pol_sigma-70_dom"/>
</dbReference>
<evidence type="ECO:0000259" key="6">
    <source>
        <dbReference type="Pfam" id="PF08281"/>
    </source>
</evidence>
<sequence>MALDHYQDLLRFCHRITRDADLARDAVQETYTRFLTLQARARANALAHEPLALLRRIARNLLVDQHRRGAIRQHADIDALPEADQLAAPAHLQPEESTAARQVAQAYLAAIESLPPRCREAFVLHIFEDLPQAEVARRMGISSSMVEKHIVRGMVACRACQRQLAQA</sequence>
<comment type="similarity">
    <text evidence="1">Belongs to the sigma-70 factor family. ECF subfamily.</text>
</comment>
<dbReference type="AlphaFoldDB" id="A0A7V8FQN6"/>
<dbReference type="NCBIfam" id="TIGR02937">
    <property type="entry name" value="sigma70-ECF"/>
    <property type="match status" value="1"/>
</dbReference>
<dbReference type="Pfam" id="PF04542">
    <property type="entry name" value="Sigma70_r2"/>
    <property type="match status" value="1"/>
</dbReference>
<dbReference type="Gene3D" id="1.10.1740.10">
    <property type="match status" value="1"/>
</dbReference>
<feature type="domain" description="RNA polymerase sigma factor 70 region 4 type 2" evidence="6">
    <location>
        <begin position="105"/>
        <end position="157"/>
    </location>
</feature>
<dbReference type="InterPro" id="IPR007627">
    <property type="entry name" value="RNA_pol_sigma70_r2"/>
</dbReference>
<dbReference type="SUPFAM" id="SSF88659">
    <property type="entry name" value="Sigma3 and sigma4 domains of RNA polymerase sigma factors"/>
    <property type="match status" value="1"/>
</dbReference>
<evidence type="ECO:0000256" key="2">
    <source>
        <dbReference type="ARBA" id="ARBA00023015"/>
    </source>
</evidence>
<protein>
    <submittedName>
        <fullName evidence="7">Putative RNA polymerase sigma factor FecI</fullName>
    </submittedName>
</protein>
<dbReference type="InterPro" id="IPR039425">
    <property type="entry name" value="RNA_pol_sigma-70-like"/>
</dbReference>
<dbReference type="GO" id="GO:0006352">
    <property type="term" value="P:DNA-templated transcription initiation"/>
    <property type="evidence" value="ECO:0007669"/>
    <property type="project" value="InterPro"/>
</dbReference>
<feature type="domain" description="RNA polymerase sigma-70 region 2" evidence="5">
    <location>
        <begin position="4"/>
        <end position="68"/>
    </location>
</feature>
<dbReference type="PANTHER" id="PTHR43133:SF63">
    <property type="entry name" value="RNA POLYMERASE SIGMA FACTOR FECI-RELATED"/>
    <property type="match status" value="1"/>
</dbReference>
<evidence type="ECO:0000259" key="5">
    <source>
        <dbReference type="Pfam" id="PF04542"/>
    </source>
</evidence>
<keyword evidence="2" id="KW-0805">Transcription regulation</keyword>
<dbReference type="Gene3D" id="1.10.10.10">
    <property type="entry name" value="Winged helix-like DNA-binding domain superfamily/Winged helix DNA-binding domain"/>
    <property type="match status" value="1"/>
</dbReference>
<dbReference type="InterPro" id="IPR036388">
    <property type="entry name" value="WH-like_DNA-bd_sf"/>
</dbReference>
<dbReference type="PANTHER" id="PTHR43133">
    <property type="entry name" value="RNA POLYMERASE ECF-TYPE SIGMA FACTO"/>
    <property type="match status" value="1"/>
</dbReference>